<keyword evidence="1" id="KW-0812">Transmembrane</keyword>
<keyword evidence="1" id="KW-0472">Membrane</keyword>
<protein>
    <submittedName>
        <fullName evidence="2">Uncharacterized protein</fullName>
    </submittedName>
</protein>
<sequence>MNKAAAEKEFKILEVKLLTLNCALVMIYLVADLSGVNFSTQQQDSIPSAKRFRKCKNYA</sequence>
<organism evidence="2 3">
    <name type="scientific">Candidatus Salinicoccus stercoripullorum</name>
    <dbReference type="NCBI Taxonomy" id="2838756"/>
    <lineage>
        <taxon>Bacteria</taxon>
        <taxon>Bacillati</taxon>
        <taxon>Bacillota</taxon>
        <taxon>Bacilli</taxon>
        <taxon>Bacillales</taxon>
        <taxon>Staphylococcaceae</taxon>
        <taxon>Salinicoccus</taxon>
    </lineage>
</organism>
<gene>
    <name evidence="2" type="ORF">H9891_04630</name>
</gene>
<keyword evidence="1" id="KW-1133">Transmembrane helix</keyword>
<name>A0A9D1QFX2_9STAP</name>
<reference evidence="2" key="2">
    <citation type="submission" date="2021-04" db="EMBL/GenBank/DDBJ databases">
        <authorList>
            <person name="Gilroy R."/>
        </authorList>
    </citation>
    <scope>NUCLEOTIDE SEQUENCE</scope>
    <source>
        <strain evidence="2">ChiHjej13B12-752</strain>
    </source>
</reference>
<dbReference type="Proteomes" id="UP000823989">
    <property type="component" value="Unassembled WGS sequence"/>
</dbReference>
<evidence type="ECO:0000313" key="2">
    <source>
        <dbReference type="EMBL" id="HIW12427.1"/>
    </source>
</evidence>
<evidence type="ECO:0000313" key="3">
    <source>
        <dbReference type="Proteomes" id="UP000823989"/>
    </source>
</evidence>
<reference evidence="2" key="1">
    <citation type="journal article" date="2021" name="PeerJ">
        <title>Extensive microbial diversity within the chicken gut microbiome revealed by metagenomics and culture.</title>
        <authorList>
            <person name="Gilroy R."/>
            <person name="Ravi A."/>
            <person name="Getino M."/>
            <person name="Pursley I."/>
            <person name="Horton D.L."/>
            <person name="Alikhan N.F."/>
            <person name="Baker D."/>
            <person name="Gharbi K."/>
            <person name="Hall N."/>
            <person name="Watson M."/>
            <person name="Adriaenssens E.M."/>
            <person name="Foster-Nyarko E."/>
            <person name="Jarju S."/>
            <person name="Secka A."/>
            <person name="Antonio M."/>
            <person name="Oren A."/>
            <person name="Chaudhuri R.R."/>
            <person name="La Ragione R."/>
            <person name="Hildebrand F."/>
            <person name="Pallen M.J."/>
        </authorList>
    </citation>
    <scope>NUCLEOTIDE SEQUENCE</scope>
    <source>
        <strain evidence="2">ChiHjej13B12-752</strain>
    </source>
</reference>
<dbReference type="AlphaFoldDB" id="A0A9D1QFX2"/>
<dbReference type="EMBL" id="DXHR01000015">
    <property type="protein sequence ID" value="HIW12427.1"/>
    <property type="molecule type" value="Genomic_DNA"/>
</dbReference>
<comment type="caution">
    <text evidence="2">The sequence shown here is derived from an EMBL/GenBank/DDBJ whole genome shotgun (WGS) entry which is preliminary data.</text>
</comment>
<evidence type="ECO:0000256" key="1">
    <source>
        <dbReference type="SAM" id="Phobius"/>
    </source>
</evidence>
<accession>A0A9D1QFX2</accession>
<feature type="transmembrane region" description="Helical" evidence="1">
    <location>
        <begin position="12"/>
        <end position="31"/>
    </location>
</feature>
<proteinExistence type="predicted"/>